<comment type="caution">
    <text evidence="1">The sequence shown here is derived from an EMBL/GenBank/DDBJ whole genome shotgun (WGS) entry which is preliminary data.</text>
</comment>
<dbReference type="Gene3D" id="3.40.30.10">
    <property type="entry name" value="Glutaredoxin"/>
    <property type="match status" value="1"/>
</dbReference>
<dbReference type="EMBL" id="QKYN01000081">
    <property type="protein sequence ID" value="RAG83706.1"/>
    <property type="molecule type" value="Genomic_DNA"/>
</dbReference>
<dbReference type="OrthoDB" id="128449at2"/>
<dbReference type="AlphaFoldDB" id="A0A2X0J0I4"/>
<gene>
    <name evidence="1" type="ORF">DN069_20855</name>
</gene>
<proteinExistence type="predicted"/>
<dbReference type="InterPro" id="IPR036249">
    <property type="entry name" value="Thioredoxin-like_sf"/>
</dbReference>
<dbReference type="RefSeq" id="WP_111503022.1">
    <property type="nucleotide sequence ID" value="NZ_QKYN01000081.1"/>
</dbReference>
<dbReference type="SUPFAM" id="SSF52833">
    <property type="entry name" value="Thioredoxin-like"/>
    <property type="match status" value="1"/>
</dbReference>
<dbReference type="Proteomes" id="UP000248889">
    <property type="component" value="Unassembled WGS sequence"/>
</dbReference>
<keyword evidence="2" id="KW-1185">Reference proteome</keyword>
<organism evidence="1 2">
    <name type="scientific">Streptacidiphilus pinicola</name>
    <dbReference type="NCBI Taxonomy" id="2219663"/>
    <lineage>
        <taxon>Bacteria</taxon>
        <taxon>Bacillati</taxon>
        <taxon>Actinomycetota</taxon>
        <taxon>Actinomycetes</taxon>
        <taxon>Kitasatosporales</taxon>
        <taxon>Streptomycetaceae</taxon>
        <taxon>Streptacidiphilus</taxon>
    </lineage>
</organism>
<evidence type="ECO:0000313" key="1">
    <source>
        <dbReference type="EMBL" id="RAG83706.1"/>
    </source>
</evidence>
<evidence type="ECO:0000313" key="2">
    <source>
        <dbReference type="Proteomes" id="UP000248889"/>
    </source>
</evidence>
<accession>A0A2X0J0I4</accession>
<name>A0A2X0J0I4_9ACTN</name>
<reference evidence="1 2" key="1">
    <citation type="submission" date="2018-06" db="EMBL/GenBank/DDBJ databases">
        <title>Streptacidiphilus pinicola sp. nov., isolated from pine grove soil.</title>
        <authorList>
            <person name="Roh S.G."/>
            <person name="Park S."/>
            <person name="Kim M.-K."/>
            <person name="Yun B.-R."/>
            <person name="Park J."/>
            <person name="Kim M.J."/>
            <person name="Kim Y.S."/>
            <person name="Kim S.B."/>
        </authorList>
    </citation>
    <scope>NUCLEOTIDE SEQUENCE [LARGE SCALE GENOMIC DNA]</scope>
    <source>
        <strain evidence="1 2">MMS16-CNU450</strain>
    </source>
</reference>
<evidence type="ECO:0008006" key="3">
    <source>
        <dbReference type="Google" id="ProtNLM"/>
    </source>
</evidence>
<protein>
    <recommendedName>
        <fullName evidence="3">Thioredoxin domain-containing protein</fullName>
    </recommendedName>
</protein>
<sequence>MPFVVAALVLLGAVTLLNLALTLAVIRRLKAQSEASFASAPNLAPAPGPSADVQVGTVVPAFSVRDLSDGEVKNTPQNGTTLFAFFSVDCRACWMNLDRFLAYARSCGLPPEQMVSVVVGDASRKQDQIREIASVSRVVSEPTGGTVSSAFGVHVYPVYALVDTEGVLVHLSGFAELPQTVGV</sequence>